<dbReference type="InterPro" id="IPR031475">
    <property type="entry name" value="NBD_C"/>
</dbReference>
<keyword evidence="3" id="KW-0547">Nucleotide-binding</keyword>
<dbReference type="EMBL" id="CP016808">
    <property type="protein sequence ID" value="ANY66298.1"/>
    <property type="molecule type" value="Genomic_DNA"/>
</dbReference>
<evidence type="ECO:0000313" key="9">
    <source>
        <dbReference type="EMBL" id="ANY66298.1"/>
    </source>
</evidence>
<evidence type="ECO:0000256" key="1">
    <source>
        <dbReference type="ARBA" id="ARBA00005715"/>
    </source>
</evidence>
<dbReference type="GO" id="GO:0016301">
    <property type="term" value="F:kinase activity"/>
    <property type="evidence" value="ECO:0007669"/>
    <property type="project" value="UniProtKB-KW"/>
</dbReference>
<dbReference type="InterPro" id="IPR037051">
    <property type="entry name" value="4-carb_acid_sugar_kinase_N_sf"/>
</dbReference>
<evidence type="ECO:0000256" key="2">
    <source>
        <dbReference type="ARBA" id="ARBA00022679"/>
    </source>
</evidence>
<dbReference type="Gene3D" id="3.40.50.10840">
    <property type="entry name" value="Putative sugar-binding, N-terminal domain"/>
    <property type="match status" value="1"/>
</dbReference>
<feature type="domain" description="Four-carbon acid sugar kinase N-terminal" evidence="7">
    <location>
        <begin position="9"/>
        <end position="247"/>
    </location>
</feature>
<evidence type="ECO:0000256" key="6">
    <source>
        <dbReference type="ARBA" id="ARBA00023277"/>
    </source>
</evidence>
<evidence type="ECO:0000259" key="7">
    <source>
        <dbReference type="Pfam" id="PF07005"/>
    </source>
</evidence>
<gene>
    <name evidence="9" type="ORF">BBD42_07320</name>
</gene>
<keyword evidence="5" id="KW-0067">ATP-binding</keyword>
<dbReference type="SUPFAM" id="SSF142764">
    <property type="entry name" value="YgbK-like"/>
    <property type="match status" value="1"/>
</dbReference>
<evidence type="ECO:0000259" key="8">
    <source>
        <dbReference type="Pfam" id="PF17042"/>
    </source>
</evidence>
<dbReference type="RefSeq" id="WP_099517666.1">
    <property type="nucleotide sequence ID" value="NZ_CP016808.1"/>
</dbReference>
<dbReference type="Pfam" id="PF07005">
    <property type="entry name" value="SBD_N"/>
    <property type="match status" value="1"/>
</dbReference>
<organism evidence="9">
    <name type="scientific">Paenibacillus sp. BIHB 4019</name>
    <dbReference type="NCBI Taxonomy" id="1870819"/>
    <lineage>
        <taxon>Bacteria</taxon>
        <taxon>Bacillati</taxon>
        <taxon>Bacillota</taxon>
        <taxon>Bacilli</taxon>
        <taxon>Bacillales</taxon>
        <taxon>Paenibacillaceae</taxon>
        <taxon>Paenibacillus</taxon>
    </lineage>
</organism>
<accession>A0A1B2DF10</accession>
<evidence type="ECO:0000256" key="5">
    <source>
        <dbReference type="ARBA" id="ARBA00022840"/>
    </source>
</evidence>
<reference evidence="9" key="1">
    <citation type="submission" date="2016-08" db="EMBL/GenBank/DDBJ databases">
        <title>Complete Genome Seqeunce of Paenibacillus sp. BIHB 4019 from tea rhizoplane.</title>
        <authorList>
            <person name="Thakur R."/>
            <person name="Swarnkar M.K."/>
            <person name="Gulati A."/>
        </authorList>
    </citation>
    <scope>NUCLEOTIDE SEQUENCE [LARGE SCALE GENOMIC DNA]</scope>
    <source>
        <strain evidence="9">BIHB4019</strain>
    </source>
</reference>
<name>A0A1B2DF10_9BACL</name>
<dbReference type="GO" id="GO:0005524">
    <property type="term" value="F:ATP binding"/>
    <property type="evidence" value="ECO:0007669"/>
    <property type="project" value="UniProtKB-KW"/>
</dbReference>
<proteinExistence type="inferred from homology"/>
<dbReference type="InterPro" id="IPR042213">
    <property type="entry name" value="NBD_C_sf"/>
</dbReference>
<dbReference type="Gene3D" id="3.40.980.20">
    <property type="entry name" value="Four-carbon acid sugar kinase, nucleotide binding domain"/>
    <property type="match status" value="1"/>
</dbReference>
<evidence type="ECO:0008006" key="10">
    <source>
        <dbReference type="Google" id="ProtNLM"/>
    </source>
</evidence>
<comment type="similarity">
    <text evidence="1">Belongs to the four-carbon acid sugar kinase family.</text>
</comment>
<keyword evidence="4" id="KW-0418">Kinase</keyword>
<dbReference type="Pfam" id="PF17042">
    <property type="entry name" value="NBD_C"/>
    <property type="match status" value="1"/>
</dbReference>
<feature type="domain" description="Four-carbon acid sugar kinase nucleotide binding" evidence="8">
    <location>
        <begin position="272"/>
        <end position="445"/>
    </location>
</feature>
<evidence type="ECO:0000256" key="4">
    <source>
        <dbReference type="ARBA" id="ARBA00022777"/>
    </source>
</evidence>
<protein>
    <recommendedName>
        <fullName evidence="10">Type III effector</fullName>
    </recommendedName>
</protein>
<keyword evidence="6" id="KW-0119">Carbohydrate metabolism</keyword>
<dbReference type="AlphaFoldDB" id="A0A1B2DF10"/>
<evidence type="ECO:0000256" key="3">
    <source>
        <dbReference type="ARBA" id="ARBA00022741"/>
    </source>
</evidence>
<dbReference type="InterPro" id="IPR010737">
    <property type="entry name" value="4-carb_acid_sugar_kinase_N"/>
</dbReference>
<keyword evidence="2" id="KW-0808">Transferase</keyword>
<sequence length="453" mass="50001">MTDSSLLMAYYADDFTGSTDALEVLEGQGMRTVLFIQPPTKERMDAFPGVHCVGVAGTARTMSPSVMEEELAPLLLQLKQLRPKMLHYKMCSTADSSPEIGSIGKVIELGKELYRDQGAIPVLVAAPQLKRYTVYGNHYAGYRDQIYRLDRHPSMSTHPVTPMMEADLLRHFSEQMKGTISLYSVTELELPADERQARWASSLQREKHAILFDAINEEHTRAIGQLLGSAGEQQPMFAVGSSGLSLSLASYWKEKYALESRVEQRLEAKQTLVLSGSCSPITNMQIHEAVENGFRKLKVDVLELLDEKKSEAVCERLLHEVKKLWREGSSLILYTADGPEDESIMLLHEELKRRGERVSSTGQLIGGTLGEIGKRLVEGLGIERLVLAGGDTSGFAALSMGIDALELVQRTAPGAPLCRGYSRDRAVDRIEIALKGGQLGQPDYFMRVASGGK</sequence>